<gene>
    <name evidence="1" type="ORF">EV676_10686</name>
</gene>
<dbReference type="AlphaFoldDB" id="A0AA46HVK7"/>
<reference evidence="1 2" key="1">
    <citation type="submission" date="2019-03" db="EMBL/GenBank/DDBJ databases">
        <title>Genomic Encyclopedia of Type Strains, Phase IV (KMG-IV): sequencing the most valuable type-strain genomes for metagenomic binning, comparative biology and taxonomic classification.</title>
        <authorList>
            <person name="Goeker M."/>
        </authorList>
    </citation>
    <scope>NUCLEOTIDE SEQUENCE [LARGE SCALE GENOMIC DNA]</scope>
    <source>
        <strain evidence="1 2">DSM 15264</strain>
    </source>
</reference>
<comment type="caution">
    <text evidence="1">The sequence shown here is derived from an EMBL/GenBank/DDBJ whole genome shotgun (WGS) entry which is preliminary data.</text>
</comment>
<dbReference type="EMBL" id="SLXF01000006">
    <property type="protein sequence ID" value="TCP06603.1"/>
    <property type="molecule type" value="Genomic_DNA"/>
</dbReference>
<evidence type="ECO:0000313" key="2">
    <source>
        <dbReference type="Proteomes" id="UP000294772"/>
    </source>
</evidence>
<proteinExistence type="predicted"/>
<protein>
    <submittedName>
        <fullName evidence="1">CRISPR type IV-associated protein Csf2</fullName>
    </submittedName>
</protein>
<name>A0AA46HVK7_9BURK</name>
<dbReference type="Proteomes" id="UP000294772">
    <property type="component" value="Unassembled WGS sequence"/>
</dbReference>
<evidence type="ECO:0000313" key="1">
    <source>
        <dbReference type="EMBL" id="TCP06603.1"/>
    </source>
</evidence>
<dbReference type="RefSeq" id="WP_132765445.1">
    <property type="nucleotide sequence ID" value="NZ_CP110416.1"/>
</dbReference>
<organism evidence="1 2">
    <name type="scientific">Caldimonas thermodepolymerans</name>
    <dbReference type="NCBI Taxonomy" id="215580"/>
    <lineage>
        <taxon>Bacteria</taxon>
        <taxon>Pseudomonadati</taxon>
        <taxon>Pseudomonadota</taxon>
        <taxon>Betaproteobacteria</taxon>
        <taxon>Burkholderiales</taxon>
        <taxon>Sphaerotilaceae</taxon>
        <taxon>Caldimonas</taxon>
    </lineage>
</organism>
<sequence length="318" mass="34585">MNRHVKLIGTFTTRSPLSHIGETISTGSYLVQEPILQPDGSIEEVFCYSGNAWRGQLRDLSATYMLTQLKTAVPLEAFHLLYSGGRIGGEQKVDIGAARAMRSAIPHVSLFGGGVGNQILPGKLRVSNAYPICAEAMPALPESVHERAVSVSYRGLTFEKEFSRKDDAKDERLTPYVTTVETLLLEGTQEAKREGPADQMRMRAELLIAGVSLWTEIECLAVSDVELGCLAAALHEFAKSPHIGGQANKGHGMVSLRYQMLDMDTGEIVDFLKVDGEVAKLGHVAQEAKEAYDGHLRALYDRMLESKGGEIKALLGAA</sequence>
<accession>A0AA46HVK7</accession>